<feature type="compositionally biased region" description="Polar residues" evidence="1">
    <location>
        <begin position="682"/>
        <end position="692"/>
    </location>
</feature>
<feature type="domain" description="CUE" evidence="2">
    <location>
        <begin position="914"/>
        <end position="956"/>
    </location>
</feature>
<dbReference type="InterPro" id="IPR003892">
    <property type="entry name" value="CUE"/>
</dbReference>
<accession>A0ABN8L659</accession>
<dbReference type="Proteomes" id="UP001153292">
    <property type="component" value="Chromosome 15"/>
</dbReference>
<feature type="region of interest" description="Disordered" evidence="1">
    <location>
        <begin position="57"/>
        <end position="99"/>
    </location>
</feature>
<dbReference type="Pfam" id="PF13671">
    <property type="entry name" value="AAA_33"/>
    <property type="match status" value="1"/>
</dbReference>
<dbReference type="EMBL" id="OU963908">
    <property type="protein sequence ID" value="CAH2982490.1"/>
    <property type="molecule type" value="Genomic_DNA"/>
</dbReference>
<keyword evidence="4" id="KW-1185">Reference proteome</keyword>
<evidence type="ECO:0000313" key="3">
    <source>
        <dbReference type="EMBL" id="CAH2982490.1"/>
    </source>
</evidence>
<dbReference type="SUPFAM" id="SSF52540">
    <property type="entry name" value="P-loop containing nucleoside triphosphate hydrolases"/>
    <property type="match status" value="1"/>
</dbReference>
<evidence type="ECO:0000313" key="4">
    <source>
        <dbReference type="Proteomes" id="UP001153292"/>
    </source>
</evidence>
<evidence type="ECO:0000259" key="2">
    <source>
        <dbReference type="PROSITE" id="PS51140"/>
    </source>
</evidence>
<feature type="region of interest" description="Disordered" evidence="1">
    <location>
        <begin position="672"/>
        <end position="701"/>
    </location>
</feature>
<gene>
    <name evidence="3" type="ORF">CHILSU_LOCUS2909</name>
</gene>
<feature type="region of interest" description="Disordered" evidence="1">
    <location>
        <begin position="450"/>
        <end position="475"/>
    </location>
</feature>
<protein>
    <recommendedName>
        <fullName evidence="2">CUE domain-containing protein</fullName>
    </recommendedName>
</protein>
<sequence length="1054" mass="119026">MEHEISFDFSSVVDSLVNLFGDVLSRDVIETIVDSCGGDLNLSADAIMNVTSETKPGLQKNDFANSKNSDTKDAIPLPLERTTTQDKASSSKQPSSVSYAESIQTTGAVPKQQIKFTQPNKNSLWNEQFCRIVSYHNRGYRVLILMRGLPGSGKSFIANRIIEATIGGSFADLKTHICSTDDYFMVGRRYNFNKQDLPYAHSLNHKRSIAAMEQGLSPVIIDNTNIEIWETEPYVKAAVANGYIIEVVEPNTPWAKKPNQLCRRNVHNVPVTSIKRMLNNYINNITGDSLIKSLGLSYPADKVPPVIRAMPFYQPTSQNPDLIQANNVNDSPSSSQQPEPLDTCDSNNSLSDFHTVEQTPIQAIDNNAPPSTIASNISTAASGQVLSSGQNCTDSVAINKDEYKNNDEDNCVINLYKDVQRQFEEIEKVEQEWESGENWVAEHDVSTNPNKITQNIETTTPKPQRKKQSESISEDKVLGNIAGCEDWRQISMFMPSWDETDKLSSWSTKPKNQSVETMTSSTCMEIGDAENNTNMLKVLAATPRDINQFIFSINKEKIPEKRMLDKSSMTNENFITDATKRCQSEEKHFKEFRRLFKHVSKNALRDIFDKCMGDVNWAVEIVLDGVESKELPIDNECASDGEEEANTSDEHCSCLAAYNILPDKSSSQIKLENVESQEESTPKLSGSPTRPQGQKKQKRDNIISGDSLILKRLIEKNVGFSENHYSEHCLKIRKIRRGENAGIAETMSENDESDNATALPDSTCHASVSPTNEQQSDDEVSNSSVDDVEKTVVFNLGKDFIAELDMLFGRTNMTYPDKVVPKINIPLSLLNEINALWMESLMHQLDEHDKQTTRMLSEDEELARLLAIKEAELALAGKEPEVPDFKEIMDMDFALSLYQKDVAEWRNKIPDDLAAKLTRDKLYNLFTDIPKDILSELLLAHDNNFQTTVEVLLMSTGKTEILEDKNGLNKFVLQKEMERQERILEEERRALSEVEWPPLPRGEVVEMSVVNGYREKAERHLLNRNMQKTHMKKFTKLIRKIKNKTVYIIKLLKK</sequence>
<dbReference type="PANTHER" id="PTHR46535">
    <property type="entry name" value="NEDD4-BINDING PROTEIN 2"/>
    <property type="match status" value="1"/>
</dbReference>
<dbReference type="CDD" id="cd14279">
    <property type="entry name" value="CUE"/>
    <property type="match status" value="1"/>
</dbReference>
<dbReference type="InterPro" id="IPR052772">
    <property type="entry name" value="Endo/PolyKinase_Domain-Protein"/>
</dbReference>
<dbReference type="PROSITE" id="PS51140">
    <property type="entry name" value="CUE"/>
    <property type="match status" value="1"/>
</dbReference>
<dbReference type="InterPro" id="IPR027417">
    <property type="entry name" value="P-loop_NTPase"/>
</dbReference>
<reference evidence="3" key="1">
    <citation type="submission" date="2021-12" db="EMBL/GenBank/DDBJ databases">
        <authorList>
            <person name="King R."/>
        </authorList>
    </citation>
    <scope>NUCLEOTIDE SEQUENCE</scope>
</reference>
<dbReference type="Gene3D" id="3.40.50.300">
    <property type="entry name" value="P-loop containing nucleotide triphosphate hydrolases"/>
    <property type="match status" value="1"/>
</dbReference>
<proteinExistence type="predicted"/>
<name>A0ABN8L659_CHISP</name>
<organism evidence="3 4">
    <name type="scientific">Chilo suppressalis</name>
    <name type="common">Asiatic rice borer moth</name>
    <dbReference type="NCBI Taxonomy" id="168631"/>
    <lineage>
        <taxon>Eukaryota</taxon>
        <taxon>Metazoa</taxon>
        <taxon>Ecdysozoa</taxon>
        <taxon>Arthropoda</taxon>
        <taxon>Hexapoda</taxon>
        <taxon>Insecta</taxon>
        <taxon>Pterygota</taxon>
        <taxon>Neoptera</taxon>
        <taxon>Endopterygota</taxon>
        <taxon>Lepidoptera</taxon>
        <taxon>Glossata</taxon>
        <taxon>Ditrysia</taxon>
        <taxon>Pyraloidea</taxon>
        <taxon>Crambidae</taxon>
        <taxon>Crambinae</taxon>
        <taxon>Chilo</taxon>
    </lineage>
</organism>
<feature type="region of interest" description="Disordered" evidence="1">
    <location>
        <begin position="318"/>
        <end position="351"/>
    </location>
</feature>
<feature type="compositionally biased region" description="Polar residues" evidence="1">
    <location>
        <begin position="450"/>
        <end position="462"/>
    </location>
</feature>
<dbReference type="PANTHER" id="PTHR46535:SF1">
    <property type="entry name" value="NEDD4-BINDING PROTEIN 2"/>
    <property type="match status" value="1"/>
</dbReference>
<feature type="region of interest" description="Disordered" evidence="1">
    <location>
        <begin position="746"/>
        <end position="784"/>
    </location>
</feature>
<evidence type="ECO:0000256" key="1">
    <source>
        <dbReference type="SAM" id="MobiDB-lite"/>
    </source>
</evidence>